<keyword evidence="4 7" id="KW-0472">Membrane</keyword>
<comment type="function">
    <text evidence="7">Functions as a peptidoglycan terminase that cleaves nascent peptidoglycan strands endolytically to terminate their elongation.</text>
</comment>
<proteinExistence type="inferred from homology"/>
<evidence type="ECO:0000256" key="4">
    <source>
        <dbReference type="ARBA" id="ARBA00023136"/>
    </source>
</evidence>
<evidence type="ECO:0000313" key="8">
    <source>
        <dbReference type="EMBL" id="PIY95307.1"/>
    </source>
</evidence>
<evidence type="ECO:0000256" key="7">
    <source>
        <dbReference type="HAMAP-Rule" id="MF_02065"/>
    </source>
</evidence>
<dbReference type="EMBL" id="PFMC01000014">
    <property type="protein sequence ID" value="PIY95307.1"/>
    <property type="molecule type" value="Genomic_DNA"/>
</dbReference>
<dbReference type="EC" id="4.2.2.29" evidence="7"/>
<comment type="subcellular location">
    <subcellularLocation>
        <location evidence="7">Cell membrane</location>
        <topology evidence="7">Single-pass membrane protein</topology>
    </subcellularLocation>
</comment>
<gene>
    <name evidence="7" type="primary">mltG</name>
    <name evidence="8" type="ORF">COY67_00635</name>
</gene>
<comment type="catalytic activity">
    <reaction evidence="7">
        <text>a peptidoglycan chain = a peptidoglycan chain with N-acetyl-1,6-anhydromuramyl-[peptide] at the reducing end + a peptidoglycan chain with N-acetylglucosamine at the non-reducing end.</text>
        <dbReference type="EC" id="4.2.2.29"/>
    </reaction>
</comment>
<dbReference type="HAMAP" id="MF_02065">
    <property type="entry name" value="MltG"/>
    <property type="match status" value="1"/>
</dbReference>
<feature type="site" description="Important for catalytic activity" evidence="7">
    <location>
        <position position="223"/>
    </location>
</feature>
<dbReference type="GO" id="GO:0005886">
    <property type="term" value="C:plasma membrane"/>
    <property type="evidence" value="ECO:0007669"/>
    <property type="project" value="UniProtKB-SubCell"/>
</dbReference>
<evidence type="ECO:0000256" key="3">
    <source>
        <dbReference type="ARBA" id="ARBA00022989"/>
    </source>
</evidence>
<dbReference type="CDD" id="cd08010">
    <property type="entry name" value="MltG_like"/>
    <property type="match status" value="1"/>
</dbReference>
<dbReference type="Gene3D" id="3.30.1490.480">
    <property type="entry name" value="Endolytic murein transglycosylase"/>
    <property type="match status" value="1"/>
</dbReference>
<reference evidence="9" key="1">
    <citation type="submission" date="2017-09" db="EMBL/GenBank/DDBJ databases">
        <title>Depth-based differentiation of microbial function through sediment-hosted aquifers and enrichment of novel symbionts in the deep terrestrial subsurface.</title>
        <authorList>
            <person name="Probst A.J."/>
            <person name="Ladd B."/>
            <person name="Jarett J.K."/>
            <person name="Geller-Mcgrath D.E."/>
            <person name="Sieber C.M.K."/>
            <person name="Emerson J.B."/>
            <person name="Anantharaman K."/>
            <person name="Thomas B.C."/>
            <person name="Malmstrom R."/>
            <person name="Stieglmeier M."/>
            <person name="Klingl A."/>
            <person name="Woyke T."/>
            <person name="Ryan C.M."/>
            <person name="Banfield J.F."/>
        </authorList>
    </citation>
    <scope>NUCLEOTIDE SEQUENCE [LARGE SCALE GENOMIC DNA]</scope>
</reference>
<keyword evidence="5 7" id="KW-0456">Lyase</keyword>
<keyword evidence="2 7" id="KW-0812">Transmembrane</keyword>
<protein>
    <recommendedName>
        <fullName evidence="7">Endolytic murein transglycosylase</fullName>
        <ecNumber evidence="7">4.2.2.29</ecNumber>
    </recommendedName>
    <alternativeName>
        <fullName evidence="7">Peptidoglycan lytic transglycosylase</fullName>
    </alternativeName>
    <alternativeName>
        <fullName evidence="7">Peptidoglycan polymerization terminase</fullName>
    </alternativeName>
</protein>
<evidence type="ECO:0000256" key="6">
    <source>
        <dbReference type="ARBA" id="ARBA00023316"/>
    </source>
</evidence>
<keyword evidence="1 7" id="KW-1003">Cell membrane</keyword>
<dbReference type="PANTHER" id="PTHR30518">
    <property type="entry name" value="ENDOLYTIC MUREIN TRANSGLYCOSYLASE"/>
    <property type="match status" value="1"/>
</dbReference>
<comment type="similarity">
    <text evidence="7">Belongs to the transglycosylase MltG family.</text>
</comment>
<evidence type="ECO:0000313" key="9">
    <source>
        <dbReference type="Proteomes" id="UP000228689"/>
    </source>
</evidence>
<dbReference type="Pfam" id="PF02618">
    <property type="entry name" value="YceG"/>
    <property type="match status" value="1"/>
</dbReference>
<dbReference type="Proteomes" id="UP000228689">
    <property type="component" value="Unassembled WGS sequence"/>
</dbReference>
<sequence>MYPKKKSIYLRSIVVIVIMIVITFFYYLRIINTTVNDDEQQNIFAVEPGTSIDSITNDLVSGEFIKSALAFRVYIKLHQLDNNIQAGQHYLSSAMTIKEIARRLTTPTYQEERSLTFIEGWTNKEMAEYLAANDILATADFINALEQKYDYNFLPKRSQRDYLQGYLFPDTYRIFAATTAEEIIAKLLNNFSQKVMASLQSQIDNSSMTLEEIVTLASIIEHEVRTPSDRAMVADIFLRRLADNYPLQSDATVNYVTDKGLTQPSFADTKINSPYNTYQNVGLPPGPICNPSLSAIEAVLNPIANDYYFFLTTNDDGRVIYSKDYDEHLINKAKYLD</sequence>
<feature type="transmembrane region" description="Helical" evidence="7">
    <location>
        <begin position="9"/>
        <end position="28"/>
    </location>
</feature>
<dbReference type="GO" id="GO:0008932">
    <property type="term" value="F:lytic endotransglycosylase activity"/>
    <property type="evidence" value="ECO:0007669"/>
    <property type="project" value="UniProtKB-UniRule"/>
</dbReference>
<dbReference type="PANTHER" id="PTHR30518:SF2">
    <property type="entry name" value="ENDOLYTIC MUREIN TRANSGLYCOSYLASE"/>
    <property type="match status" value="1"/>
</dbReference>
<accession>A0A2M7RFD4</accession>
<dbReference type="InterPro" id="IPR003770">
    <property type="entry name" value="MLTG-like"/>
</dbReference>
<evidence type="ECO:0000256" key="2">
    <source>
        <dbReference type="ARBA" id="ARBA00022692"/>
    </source>
</evidence>
<evidence type="ECO:0000256" key="5">
    <source>
        <dbReference type="ARBA" id="ARBA00023239"/>
    </source>
</evidence>
<name>A0A2M7RFD4_9BACT</name>
<evidence type="ECO:0000256" key="1">
    <source>
        <dbReference type="ARBA" id="ARBA00022475"/>
    </source>
</evidence>
<keyword evidence="3 7" id="KW-1133">Transmembrane helix</keyword>
<dbReference type="NCBIfam" id="TIGR00247">
    <property type="entry name" value="endolytic transglycosylase MltG"/>
    <property type="match status" value="1"/>
</dbReference>
<keyword evidence="6 7" id="KW-0961">Cell wall biogenesis/degradation</keyword>
<comment type="caution">
    <text evidence="8">The sequence shown here is derived from an EMBL/GenBank/DDBJ whole genome shotgun (WGS) entry which is preliminary data.</text>
</comment>
<dbReference type="GO" id="GO:0071555">
    <property type="term" value="P:cell wall organization"/>
    <property type="evidence" value="ECO:0007669"/>
    <property type="project" value="UniProtKB-KW"/>
</dbReference>
<organism evidence="8 9">
    <name type="scientific">Candidatus Komeilibacteria bacterium CG_4_10_14_0_8_um_filter_37_78</name>
    <dbReference type="NCBI Taxonomy" id="1974471"/>
    <lineage>
        <taxon>Bacteria</taxon>
        <taxon>Candidatus Komeiliibacteriota</taxon>
    </lineage>
</organism>
<dbReference type="AlphaFoldDB" id="A0A2M7RFD4"/>
<dbReference type="GO" id="GO:0009252">
    <property type="term" value="P:peptidoglycan biosynthetic process"/>
    <property type="evidence" value="ECO:0007669"/>
    <property type="project" value="UniProtKB-UniRule"/>
</dbReference>